<dbReference type="PANTHER" id="PTHR28096">
    <property type="entry name" value="PROTEIN FAF1"/>
    <property type="match status" value="1"/>
</dbReference>
<keyword evidence="3" id="KW-1185">Reference proteome</keyword>
<evidence type="ECO:0000313" key="2">
    <source>
        <dbReference type="EMBL" id="CAG9972015.1"/>
    </source>
</evidence>
<dbReference type="GO" id="GO:0000462">
    <property type="term" value="P:maturation of SSU-rRNA from tricistronic rRNA transcript (SSU-rRNA, 5.8S rRNA, LSU-rRNA)"/>
    <property type="evidence" value="ECO:0007669"/>
    <property type="project" value="TreeGrafter"/>
</dbReference>
<evidence type="ECO:0008006" key="4">
    <source>
        <dbReference type="Google" id="ProtNLM"/>
    </source>
</evidence>
<dbReference type="AlphaFoldDB" id="A0A9N9XW68"/>
<gene>
    <name evidence="2" type="ORF">CBYS24578_00000826</name>
</gene>
<feature type="compositionally biased region" description="Basic and acidic residues" evidence="1">
    <location>
        <begin position="285"/>
        <end position="307"/>
    </location>
</feature>
<dbReference type="InterPro" id="IPR027973">
    <property type="entry name" value="FSAF1-like"/>
</dbReference>
<dbReference type="OrthoDB" id="5556956at2759"/>
<dbReference type="EMBL" id="CABFNO020001240">
    <property type="protein sequence ID" value="CAG9972015.1"/>
    <property type="molecule type" value="Genomic_DNA"/>
</dbReference>
<reference evidence="3" key="1">
    <citation type="submission" date="2019-06" db="EMBL/GenBank/DDBJ databases">
        <authorList>
            <person name="Broberg M."/>
        </authorList>
    </citation>
    <scope>NUCLEOTIDE SEQUENCE [LARGE SCALE GENOMIC DNA]</scope>
</reference>
<feature type="compositionally biased region" description="Acidic residues" evidence="1">
    <location>
        <begin position="49"/>
        <end position="77"/>
    </location>
</feature>
<protein>
    <recommendedName>
        <fullName evidence="4">Protein FAF1</fullName>
    </recommendedName>
</protein>
<dbReference type="Pfam" id="PF15375">
    <property type="entry name" value="FSAF1"/>
    <property type="match status" value="1"/>
</dbReference>
<feature type="region of interest" description="Disordered" evidence="1">
    <location>
        <begin position="24"/>
        <end position="162"/>
    </location>
</feature>
<feature type="compositionally biased region" description="Basic and acidic residues" evidence="1">
    <location>
        <begin position="37"/>
        <end position="48"/>
    </location>
</feature>
<reference evidence="2 3" key="2">
    <citation type="submission" date="2021-10" db="EMBL/GenBank/DDBJ databases">
        <authorList>
            <person name="Piombo E."/>
        </authorList>
    </citation>
    <scope>NUCLEOTIDE SEQUENCE [LARGE SCALE GENOMIC DNA]</scope>
</reference>
<dbReference type="InterPro" id="IPR053030">
    <property type="entry name" value="Ribosomal_biogenesis_FAF1-like"/>
</dbReference>
<feature type="region of interest" description="Disordered" evidence="1">
    <location>
        <begin position="246"/>
        <end position="316"/>
    </location>
</feature>
<feature type="compositionally biased region" description="Basic and acidic residues" evidence="1">
    <location>
        <begin position="249"/>
        <end position="261"/>
    </location>
</feature>
<comment type="caution">
    <text evidence="2">The sequence shown here is derived from an EMBL/GenBank/DDBJ whole genome shotgun (WGS) entry which is preliminary data.</text>
</comment>
<evidence type="ECO:0000313" key="3">
    <source>
        <dbReference type="Proteomes" id="UP000754883"/>
    </source>
</evidence>
<dbReference type="Proteomes" id="UP000754883">
    <property type="component" value="Unassembled WGS sequence"/>
</dbReference>
<name>A0A9N9XW68_9HYPO</name>
<dbReference type="PANTHER" id="PTHR28096:SF1">
    <property type="entry name" value="PROTEIN FAF1"/>
    <property type="match status" value="1"/>
</dbReference>
<organism evidence="2 3">
    <name type="scientific">Clonostachys byssicola</name>
    <dbReference type="NCBI Taxonomy" id="160290"/>
    <lineage>
        <taxon>Eukaryota</taxon>
        <taxon>Fungi</taxon>
        <taxon>Dikarya</taxon>
        <taxon>Ascomycota</taxon>
        <taxon>Pezizomycotina</taxon>
        <taxon>Sordariomycetes</taxon>
        <taxon>Hypocreomycetidae</taxon>
        <taxon>Hypocreales</taxon>
        <taxon>Bionectriaceae</taxon>
        <taxon>Clonostachys</taxon>
    </lineage>
</organism>
<accession>A0A9N9XW68</accession>
<sequence>MTVLGKRKKAESAISQEEAEAIFRRHFEAQFQPIDEAESKKKSAKSQDNDDSDDQSADSGSDEDGDSQEEEDVEAEEWSGLSGESDDDDDEIDDEDDDQPAIEVIDHSQPRVPNPEAMSKSELKAFMSSRPPDQSARSKPSPAATTSTKTSSTTLPEDAPSLLAQDLELRRLLSESHLLASPTLTNTSALTGAAPKLFAAGRVRHKAADLRMQALGSKESILKQQKMPMNMRKGINAAAAAREARRRREAKENNVILEHDTAKKRRKRDRGRDGEVNGPSVGRMRGAELRISDRDVRSIEGTRDVFGRKGGKGRRR</sequence>
<feature type="compositionally biased region" description="Acidic residues" evidence="1">
    <location>
        <begin position="84"/>
        <end position="100"/>
    </location>
</feature>
<feature type="compositionally biased region" description="Low complexity" evidence="1">
    <location>
        <begin position="138"/>
        <end position="154"/>
    </location>
</feature>
<evidence type="ECO:0000256" key="1">
    <source>
        <dbReference type="SAM" id="MobiDB-lite"/>
    </source>
</evidence>
<dbReference type="GO" id="GO:0005730">
    <property type="term" value="C:nucleolus"/>
    <property type="evidence" value="ECO:0007669"/>
    <property type="project" value="TreeGrafter"/>
</dbReference>
<proteinExistence type="predicted"/>